<proteinExistence type="predicted"/>
<dbReference type="GO" id="GO:0000976">
    <property type="term" value="F:transcription cis-regulatory region binding"/>
    <property type="evidence" value="ECO:0007669"/>
    <property type="project" value="TreeGrafter"/>
</dbReference>
<dbReference type="SUPFAM" id="SSF46689">
    <property type="entry name" value="Homeodomain-like"/>
    <property type="match status" value="1"/>
</dbReference>
<dbReference type="PROSITE" id="PS01124">
    <property type="entry name" value="HTH_ARAC_FAMILY_2"/>
    <property type="match status" value="1"/>
</dbReference>
<feature type="domain" description="HTH araC/xylS-type" evidence="4">
    <location>
        <begin position="232"/>
        <end position="330"/>
    </location>
</feature>
<dbReference type="Proteomes" id="UP000240418">
    <property type="component" value="Unassembled WGS sequence"/>
</dbReference>
<organism evidence="5 6">
    <name type="scientific">Shimia abyssi</name>
    <dbReference type="NCBI Taxonomy" id="1662395"/>
    <lineage>
        <taxon>Bacteria</taxon>
        <taxon>Pseudomonadati</taxon>
        <taxon>Pseudomonadota</taxon>
        <taxon>Alphaproteobacteria</taxon>
        <taxon>Rhodobacterales</taxon>
        <taxon>Roseobacteraceae</taxon>
    </lineage>
</organism>
<reference evidence="5 6" key="1">
    <citation type="submission" date="2018-03" db="EMBL/GenBank/DDBJ databases">
        <title>Genomic Encyclopedia of Archaeal and Bacterial Type Strains, Phase II (KMG-II): from individual species to whole genera.</title>
        <authorList>
            <person name="Goeker M."/>
        </authorList>
    </citation>
    <scope>NUCLEOTIDE SEQUENCE [LARGE SCALE GENOMIC DNA]</scope>
    <source>
        <strain evidence="5 6">DSM 100673</strain>
    </source>
</reference>
<accession>A0A2P8F637</accession>
<protein>
    <submittedName>
        <fullName evidence="5">AraC family transcriptional regulator</fullName>
    </submittedName>
</protein>
<dbReference type="Pfam" id="PF12625">
    <property type="entry name" value="Arabinose_bd"/>
    <property type="match status" value="1"/>
</dbReference>
<evidence type="ECO:0000256" key="2">
    <source>
        <dbReference type="ARBA" id="ARBA00023125"/>
    </source>
</evidence>
<evidence type="ECO:0000256" key="1">
    <source>
        <dbReference type="ARBA" id="ARBA00023015"/>
    </source>
</evidence>
<dbReference type="InterPro" id="IPR032687">
    <property type="entry name" value="AraC-type_N"/>
</dbReference>
<dbReference type="GO" id="GO:0003700">
    <property type="term" value="F:DNA-binding transcription factor activity"/>
    <property type="evidence" value="ECO:0007669"/>
    <property type="project" value="InterPro"/>
</dbReference>
<dbReference type="InterPro" id="IPR020449">
    <property type="entry name" value="Tscrpt_reg_AraC-type_HTH"/>
</dbReference>
<evidence type="ECO:0000313" key="6">
    <source>
        <dbReference type="Proteomes" id="UP000240418"/>
    </source>
</evidence>
<dbReference type="EMBL" id="PYGJ01000020">
    <property type="protein sequence ID" value="PSL17184.1"/>
    <property type="molecule type" value="Genomic_DNA"/>
</dbReference>
<dbReference type="PRINTS" id="PR00032">
    <property type="entry name" value="HTHARAC"/>
</dbReference>
<evidence type="ECO:0000259" key="4">
    <source>
        <dbReference type="PROSITE" id="PS01124"/>
    </source>
</evidence>
<keyword evidence="1" id="KW-0805">Transcription regulation</keyword>
<sequence>MAGYIRASMIEGLDKIADREGQDLRPILARYGLDDSIFHAVETEIDYEDMGALLEDCARSWRLPNLGIQLARLHSLQTYGVISLVTRMETTVRGAAHAMLRNQFLHTNGMVTTLREIPGDGLAEVIYAPLSITRPQQAREMSLVMGKTVLAELSGRRPEILSAEVMFAAPRGKDYLSAELGCPVRYGRNAYSFLFRDDVLNVRLKKQDVAFHPIIRRYLAEITVEKGTPFAETVSLEVFRQLSLGVCSQDKVAAALRMQPRSLQRKLKQDGTNFREILDEQRRRRSLALVQQTDLPLGEVALAVGYSDQTAFNQAFRRWFGRTPLKVRRQEGMLA</sequence>
<dbReference type="SMART" id="SM00342">
    <property type="entry name" value="HTH_ARAC"/>
    <property type="match status" value="1"/>
</dbReference>
<dbReference type="PANTHER" id="PTHR47894">
    <property type="entry name" value="HTH-TYPE TRANSCRIPTIONAL REGULATOR GADX"/>
    <property type="match status" value="1"/>
</dbReference>
<evidence type="ECO:0000256" key="3">
    <source>
        <dbReference type="ARBA" id="ARBA00023163"/>
    </source>
</evidence>
<keyword evidence="6" id="KW-1185">Reference proteome</keyword>
<dbReference type="PANTHER" id="PTHR47894:SF4">
    <property type="entry name" value="HTH-TYPE TRANSCRIPTIONAL REGULATOR GADX"/>
    <property type="match status" value="1"/>
</dbReference>
<comment type="caution">
    <text evidence="5">The sequence shown here is derived from an EMBL/GenBank/DDBJ whole genome shotgun (WGS) entry which is preliminary data.</text>
</comment>
<dbReference type="GO" id="GO:0005829">
    <property type="term" value="C:cytosol"/>
    <property type="evidence" value="ECO:0007669"/>
    <property type="project" value="TreeGrafter"/>
</dbReference>
<dbReference type="AlphaFoldDB" id="A0A2P8F637"/>
<name>A0A2P8F637_9RHOB</name>
<dbReference type="Pfam" id="PF12833">
    <property type="entry name" value="HTH_18"/>
    <property type="match status" value="1"/>
</dbReference>
<dbReference type="InterPro" id="IPR009057">
    <property type="entry name" value="Homeodomain-like_sf"/>
</dbReference>
<evidence type="ECO:0000313" key="5">
    <source>
        <dbReference type="EMBL" id="PSL17184.1"/>
    </source>
</evidence>
<gene>
    <name evidence="5" type="ORF">CLV88_12036</name>
</gene>
<dbReference type="RefSeq" id="WP_133170019.1">
    <property type="nucleotide sequence ID" value="NZ_PYGJ01000020.1"/>
</dbReference>
<dbReference type="InterPro" id="IPR018060">
    <property type="entry name" value="HTH_AraC"/>
</dbReference>
<keyword evidence="3" id="KW-0804">Transcription</keyword>
<dbReference type="Gene3D" id="1.10.10.60">
    <property type="entry name" value="Homeodomain-like"/>
    <property type="match status" value="1"/>
</dbReference>
<dbReference type="OrthoDB" id="9805730at2"/>
<keyword evidence="2" id="KW-0238">DNA-binding</keyword>